<protein>
    <recommendedName>
        <fullName evidence="3">Choice-of-anchor A domain-containing protein</fullName>
    </recommendedName>
</protein>
<sequence>MKHWPITAALCCVLTHSGISNAADTPPLRSPQCVTDLVKTQVNMMQHFNGIFGDFVIKDSQATAASIYGPIAAFNITSNGYGYNSRSKMDCGSTNTMMRLGLMSKHADIQGDVNGDVWTGSGSIDTKGAENCAFDALARVQHPNEDLVQSLFSFAPTTIKKTSAKLSTLTPDTAITSVASGLVSPSKARSFDGYRILKLPACSDRGCAATGKSETQPSVLRGGNTWTGQYKNGVLPDEMIVFNVPVYVGGTFTISTLDVNKGISPCQAIFNFYAVDQAGMPVSDPNASFTLVRSPGVTLAGTILAPQARIVDASTGYFGGQLITLQSYEGHGADIKDFESASHGQCTSRSLCWPMVKAPRVVTAVVTATARETFVSTIKTDRAAAAAAATVAMTMAENRAALASTPAPVVVTKTVTMNLPSNSHQSNVYKPVEFYANEDDEDEEEDEEKEKEEWPIDCEEEEEQETETVTRRAMRIVHETTTHRRTFTHYSEFVSTTTVITEELETGISLAFITELNPTTIVPLPIDVTATIPAPGEEGEAPAPSSTMIEDCQDKVEWEEDDEAHHHHHKHHKHKHNNKDDTYDEVVSCHWQDDFETTVCVTHINEEFGSVVPWES</sequence>
<evidence type="ECO:0000313" key="4">
    <source>
        <dbReference type="EMBL" id="OAC99548.1"/>
    </source>
</evidence>
<dbReference type="STRING" id="747725.A0A168I4R7"/>
<comment type="caution">
    <text evidence="4">The sequence shown here is derived from an EMBL/GenBank/DDBJ whole genome shotgun (WGS) entry which is preliminary data.</text>
</comment>
<accession>A0A168I4R7</accession>
<feature type="compositionally biased region" description="Basic residues" evidence="1">
    <location>
        <begin position="566"/>
        <end position="577"/>
    </location>
</feature>
<feature type="domain" description="Choice-of-anchor A" evidence="3">
    <location>
        <begin position="46"/>
        <end position="324"/>
    </location>
</feature>
<keyword evidence="5" id="KW-1185">Reference proteome</keyword>
<proteinExistence type="predicted"/>
<keyword evidence="2" id="KW-0732">Signal</keyword>
<dbReference type="OrthoDB" id="2280597at2759"/>
<dbReference type="AlphaFoldDB" id="A0A168I4R7"/>
<reference evidence="4 5" key="1">
    <citation type="submission" date="2015-06" db="EMBL/GenBank/DDBJ databases">
        <title>Expansion of signal transduction pathways in fungi by whole-genome duplication.</title>
        <authorList>
            <consortium name="DOE Joint Genome Institute"/>
            <person name="Corrochano L.M."/>
            <person name="Kuo A."/>
            <person name="Marcet-Houben M."/>
            <person name="Polaino S."/>
            <person name="Salamov A."/>
            <person name="Villalobos J.M."/>
            <person name="Alvarez M.I."/>
            <person name="Avalos J."/>
            <person name="Benito E.P."/>
            <person name="Benoit I."/>
            <person name="Burger G."/>
            <person name="Camino L.P."/>
            <person name="Canovas D."/>
            <person name="Cerda-Olmedo E."/>
            <person name="Cheng J.-F."/>
            <person name="Dominguez A."/>
            <person name="Elias M."/>
            <person name="Eslava A.P."/>
            <person name="Glaser F."/>
            <person name="Grimwood J."/>
            <person name="Gutierrez G."/>
            <person name="Heitman J."/>
            <person name="Henrissat B."/>
            <person name="Iturriaga E.A."/>
            <person name="Lang B.F."/>
            <person name="Lavin J.L."/>
            <person name="Lee S."/>
            <person name="Li W."/>
            <person name="Lindquist E."/>
            <person name="Lopez-Garcia S."/>
            <person name="Luque E.M."/>
            <person name="Marcos A.T."/>
            <person name="Martin J."/>
            <person name="Mccluskey K."/>
            <person name="Medina H.R."/>
            <person name="Miralles-Duran A."/>
            <person name="Miyazaki A."/>
            <person name="Munoz-Torres E."/>
            <person name="Oguiza J.A."/>
            <person name="Ohm R."/>
            <person name="Olmedo M."/>
            <person name="Orejas M."/>
            <person name="Ortiz-Castellanos L."/>
            <person name="Pisabarro A.G."/>
            <person name="Rodriguez-Romero J."/>
            <person name="Ruiz-Herrera J."/>
            <person name="Ruiz-Vazquez R."/>
            <person name="Sanz C."/>
            <person name="Schackwitz W."/>
            <person name="Schmutz J."/>
            <person name="Shahriari M."/>
            <person name="Shelest E."/>
            <person name="Silva-Franco F."/>
            <person name="Soanes D."/>
            <person name="Syed K."/>
            <person name="Tagua V.G."/>
            <person name="Talbot N.J."/>
            <person name="Thon M."/>
            <person name="De Vries R.P."/>
            <person name="Wiebenga A."/>
            <person name="Yadav J.S."/>
            <person name="Braun E.L."/>
            <person name="Baker S."/>
            <person name="Garre V."/>
            <person name="Horwitz B."/>
            <person name="Torres-Martinez S."/>
            <person name="Idnurm A."/>
            <person name="Herrera-Estrella A."/>
            <person name="Gabaldon T."/>
            <person name="Grigoriev I.V."/>
        </authorList>
    </citation>
    <scope>NUCLEOTIDE SEQUENCE [LARGE SCALE GENOMIC DNA]</scope>
    <source>
        <strain evidence="4 5">CBS 277.49</strain>
    </source>
</reference>
<feature type="region of interest" description="Disordered" evidence="1">
    <location>
        <begin position="438"/>
        <end position="465"/>
    </location>
</feature>
<name>A0A168I4R7_MUCCL</name>
<evidence type="ECO:0000256" key="2">
    <source>
        <dbReference type="SAM" id="SignalP"/>
    </source>
</evidence>
<feature type="region of interest" description="Disordered" evidence="1">
    <location>
        <begin position="560"/>
        <end position="580"/>
    </location>
</feature>
<organism evidence="4 5">
    <name type="scientific">Mucor lusitanicus CBS 277.49</name>
    <dbReference type="NCBI Taxonomy" id="747725"/>
    <lineage>
        <taxon>Eukaryota</taxon>
        <taxon>Fungi</taxon>
        <taxon>Fungi incertae sedis</taxon>
        <taxon>Mucoromycota</taxon>
        <taxon>Mucoromycotina</taxon>
        <taxon>Mucoromycetes</taxon>
        <taxon>Mucorales</taxon>
        <taxon>Mucorineae</taxon>
        <taxon>Mucoraceae</taxon>
        <taxon>Mucor</taxon>
    </lineage>
</organism>
<dbReference type="Pfam" id="PF20597">
    <property type="entry name" value="pAdhesive_15"/>
    <property type="match status" value="1"/>
</dbReference>
<dbReference type="EMBL" id="AMYB01000008">
    <property type="protein sequence ID" value="OAC99548.1"/>
    <property type="molecule type" value="Genomic_DNA"/>
</dbReference>
<dbReference type="VEuPathDB" id="FungiDB:MUCCIDRAFT_114742"/>
<evidence type="ECO:0000259" key="3">
    <source>
        <dbReference type="Pfam" id="PF20597"/>
    </source>
</evidence>
<feature type="chain" id="PRO_5007897771" description="Choice-of-anchor A domain-containing protein" evidence="2">
    <location>
        <begin position="23"/>
        <end position="616"/>
    </location>
</feature>
<evidence type="ECO:0000256" key="1">
    <source>
        <dbReference type="SAM" id="MobiDB-lite"/>
    </source>
</evidence>
<dbReference type="InterPro" id="IPR026588">
    <property type="entry name" value="Choice_anch_A"/>
</dbReference>
<gene>
    <name evidence="4" type="ORF">MUCCIDRAFT_114742</name>
</gene>
<dbReference type="Proteomes" id="UP000077051">
    <property type="component" value="Unassembled WGS sequence"/>
</dbReference>
<feature type="signal peptide" evidence="2">
    <location>
        <begin position="1"/>
        <end position="22"/>
    </location>
</feature>
<evidence type="ECO:0000313" key="5">
    <source>
        <dbReference type="Proteomes" id="UP000077051"/>
    </source>
</evidence>